<dbReference type="SUPFAM" id="SSF74650">
    <property type="entry name" value="Galactose mutarotase-like"/>
    <property type="match status" value="1"/>
</dbReference>
<dbReference type="InterPro" id="IPR008183">
    <property type="entry name" value="Aldose_1/G6P_1-epimerase"/>
</dbReference>
<protein>
    <submittedName>
        <fullName evidence="1">Aldose 1-epimerase family protein</fullName>
    </submittedName>
</protein>
<reference evidence="1" key="1">
    <citation type="journal article" date="2021" name="PeerJ">
        <title>Extensive microbial diversity within the chicken gut microbiome revealed by metagenomics and culture.</title>
        <authorList>
            <person name="Gilroy R."/>
            <person name="Ravi A."/>
            <person name="Getino M."/>
            <person name="Pursley I."/>
            <person name="Horton D.L."/>
            <person name="Alikhan N.F."/>
            <person name="Baker D."/>
            <person name="Gharbi K."/>
            <person name="Hall N."/>
            <person name="Watson M."/>
            <person name="Adriaenssens E.M."/>
            <person name="Foster-Nyarko E."/>
            <person name="Jarju S."/>
            <person name="Secka A."/>
            <person name="Antonio M."/>
            <person name="Oren A."/>
            <person name="Chaudhuri R.R."/>
            <person name="La Ragione R."/>
            <person name="Hildebrand F."/>
            <person name="Pallen M.J."/>
        </authorList>
    </citation>
    <scope>NUCLEOTIDE SEQUENCE</scope>
    <source>
        <strain evidence="1">CHK169-4300</strain>
    </source>
</reference>
<dbReference type="Proteomes" id="UP000824106">
    <property type="component" value="Unassembled WGS sequence"/>
</dbReference>
<comment type="caution">
    <text evidence="1">The sequence shown here is derived from an EMBL/GenBank/DDBJ whole genome shotgun (WGS) entry which is preliminary data.</text>
</comment>
<dbReference type="Pfam" id="PF01263">
    <property type="entry name" value="Aldose_epim"/>
    <property type="match status" value="1"/>
</dbReference>
<name>A0A9D2FZV1_9LACT</name>
<dbReference type="AlphaFoldDB" id="A0A9D2FZV1"/>
<proteinExistence type="predicted"/>
<dbReference type="InterPro" id="IPR037481">
    <property type="entry name" value="LacX"/>
</dbReference>
<dbReference type="GO" id="GO:0016853">
    <property type="term" value="F:isomerase activity"/>
    <property type="evidence" value="ECO:0007669"/>
    <property type="project" value="InterPro"/>
</dbReference>
<dbReference type="InterPro" id="IPR011013">
    <property type="entry name" value="Gal_mutarotase_sf_dom"/>
</dbReference>
<reference evidence="1" key="2">
    <citation type="submission" date="2021-04" db="EMBL/GenBank/DDBJ databases">
        <authorList>
            <person name="Gilroy R."/>
        </authorList>
    </citation>
    <scope>NUCLEOTIDE SEQUENCE</scope>
    <source>
        <strain evidence="1">CHK169-4300</strain>
    </source>
</reference>
<sequence>MITLSNKHLAVKINEWGAEVSSVTDQKTGYEFIWQADENYWGRHAPVLFPIVGRLKKNQYQFKKQTYEMTQHGFARDSLFKVEENTENTATFSLTDYEETHKKYPFNFKLIIKYTLEEDCLTVTYKVKNRSLKDDMYYGIGGHPAFNVSQTTNEAGNEEFNQVYFRFEPNHEQLYIPLSKEGLLKLKEAKTQKVNEIQLTHETFKEDALIYKIKPNSVMILTDKANQVEIRLNPQEMNHVGIWSPYPKRAGFVCLEPWAGVADDEETFGQMDEKYGINKLNPEQIMDHHYTIQFIKK</sequence>
<accession>A0A9D2FZV1</accession>
<evidence type="ECO:0000313" key="1">
    <source>
        <dbReference type="EMBL" id="HIZ70444.1"/>
    </source>
</evidence>
<dbReference type="InterPro" id="IPR014718">
    <property type="entry name" value="GH-type_carb-bd"/>
</dbReference>
<dbReference type="CDD" id="cd09024">
    <property type="entry name" value="Aldose_epim_lacX"/>
    <property type="match status" value="1"/>
</dbReference>
<dbReference type="EMBL" id="DXAZ01000020">
    <property type="protein sequence ID" value="HIZ70444.1"/>
    <property type="molecule type" value="Genomic_DNA"/>
</dbReference>
<gene>
    <name evidence="1" type="ORF">H9808_01560</name>
</gene>
<dbReference type="GO" id="GO:0030246">
    <property type="term" value="F:carbohydrate binding"/>
    <property type="evidence" value="ECO:0007669"/>
    <property type="project" value="InterPro"/>
</dbReference>
<evidence type="ECO:0000313" key="2">
    <source>
        <dbReference type="Proteomes" id="UP000824106"/>
    </source>
</evidence>
<dbReference type="PANTHER" id="PTHR11122">
    <property type="entry name" value="APOSPORY-ASSOCIATED PROTEIN C-RELATED"/>
    <property type="match status" value="1"/>
</dbReference>
<dbReference type="PANTHER" id="PTHR11122:SF13">
    <property type="entry name" value="GLUCOSE-6-PHOSPHATE 1-EPIMERASE"/>
    <property type="match status" value="1"/>
</dbReference>
<organism evidence="1 2">
    <name type="scientific">Candidatus Atopostipes pullistercoris</name>
    <dbReference type="NCBI Taxonomy" id="2838467"/>
    <lineage>
        <taxon>Bacteria</taxon>
        <taxon>Bacillati</taxon>
        <taxon>Bacillota</taxon>
        <taxon>Bacilli</taxon>
        <taxon>Lactobacillales</taxon>
        <taxon>Carnobacteriaceae</taxon>
        <taxon>Atopostipes</taxon>
    </lineage>
</organism>
<dbReference type="GO" id="GO:0005975">
    <property type="term" value="P:carbohydrate metabolic process"/>
    <property type="evidence" value="ECO:0007669"/>
    <property type="project" value="InterPro"/>
</dbReference>
<dbReference type="Gene3D" id="2.70.98.10">
    <property type="match status" value="1"/>
</dbReference>